<name>A0A812N3P9_9DINO</name>
<dbReference type="Gene3D" id="1.10.4160.10">
    <property type="entry name" value="Hydantoin permease"/>
    <property type="match status" value="1"/>
</dbReference>
<dbReference type="GO" id="GO:0015205">
    <property type="term" value="F:nucleobase transmembrane transporter activity"/>
    <property type="evidence" value="ECO:0007669"/>
    <property type="project" value="TreeGrafter"/>
</dbReference>
<proteinExistence type="inferred from homology"/>
<dbReference type="PANTHER" id="PTHR30618:SF0">
    <property type="entry name" value="PURINE-URACIL PERMEASE NCS1"/>
    <property type="match status" value="1"/>
</dbReference>
<dbReference type="InterPro" id="IPR001248">
    <property type="entry name" value="Pur-cyt_permease"/>
</dbReference>
<evidence type="ECO:0000256" key="6">
    <source>
        <dbReference type="SAM" id="Phobius"/>
    </source>
</evidence>
<dbReference type="Proteomes" id="UP000604046">
    <property type="component" value="Unassembled WGS sequence"/>
</dbReference>
<feature type="transmembrane region" description="Helical" evidence="6">
    <location>
        <begin position="573"/>
        <end position="591"/>
    </location>
</feature>
<feature type="transmembrane region" description="Helical" evidence="6">
    <location>
        <begin position="643"/>
        <end position="664"/>
    </location>
</feature>
<evidence type="ECO:0000313" key="7">
    <source>
        <dbReference type="EMBL" id="CAE7287348.1"/>
    </source>
</evidence>
<comment type="similarity">
    <text evidence="2">Belongs to the purine-cytosine permease (2.A.39) family.</text>
</comment>
<keyword evidence="4 6" id="KW-1133">Transmembrane helix</keyword>
<evidence type="ECO:0000256" key="5">
    <source>
        <dbReference type="ARBA" id="ARBA00023136"/>
    </source>
</evidence>
<feature type="transmembrane region" description="Helical" evidence="6">
    <location>
        <begin position="676"/>
        <end position="700"/>
    </location>
</feature>
<reference evidence="7" key="1">
    <citation type="submission" date="2021-02" db="EMBL/GenBank/DDBJ databases">
        <authorList>
            <person name="Dougan E. K."/>
            <person name="Rhodes N."/>
            <person name="Thang M."/>
            <person name="Chan C."/>
        </authorList>
    </citation>
    <scope>NUCLEOTIDE SEQUENCE</scope>
</reference>
<feature type="transmembrane region" description="Helical" evidence="6">
    <location>
        <begin position="407"/>
        <end position="431"/>
    </location>
</feature>
<evidence type="ECO:0000313" key="8">
    <source>
        <dbReference type="Proteomes" id="UP000604046"/>
    </source>
</evidence>
<feature type="transmembrane region" description="Helical" evidence="6">
    <location>
        <begin position="451"/>
        <end position="470"/>
    </location>
</feature>
<feature type="transmembrane region" description="Helical" evidence="6">
    <location>
        <begin position="287"/>
        <end position="306"/>
    </location>
</feature>
<dbReference type="GO" id="GO:0005886">
    <property type="term" value="C:plasma membrane"/>
    <property type="evidence" value="ECO:0007669"/>
    <property type="project" value="TreeGrafter"/>
</dbReference>
<accession>A0A812N3P9</accession>
<dbReference type="OrthoDB" id="2018619at2759"/>
<organism evidence="7 8">
    <name type="scientific">Symbiodinium natans</name>
    <dbReference type="NCBI Taxonomy" id="878477"/>
    <lineage>
        <taxon>Eukaryota</taxon>
        <taxon>Sar</taxon>
        <taxon>Alveolata</taxon>
        <taxon>Dinophyceae</taxon>
        <taxon>Suessiales</taxon>
        <taxon>Symbiodiniaceae</taxon>
        <taxon>Symbiodinium</taxon>
    </lineage>
</organism>
<comment type="subcellular location">
    <subcellularLocation>
        <location evidence="1">Membrane</location>
        <topology evidence="1">Multi-pass membrane protein</topology>
    </subcellularLocation>
</comment>
<feature type="transmembrane region" description="Helical" evidence="6">
    <location>
        <begin position="379"/>
        <end position="400"/>
    </location>
</feature>
<dbReference type="EMBL" id="CAJNDS010001890">
    <property type="protein sequence ID" value="CAE7287348.1"/>
    <property type="molecule type" value="Genomic_DNA"/>
</dbReference>
<evidence type="ECO:0000256" key="2">
    <source>
        <dbReference type="ARBA" id="ARBA00008974"/>
    </source>
</evidence>
<dbReference type="AlphaFoldDB" id="A0A812N3P9"/>
<evidence type="ECO:0000256" key="3">
    <source>
        <dbReference type="ARBA" id="ARBA00022692"/>
    </source>
</evidence>
<feature type="transmembrane region" description="Helical" evidence="6">
    <location>
        <begin position="597"/>
        <end position="622"/>
    </location>
</feature>
<keyword evidence="8" id="KW-1185">Reference proteome</keyword>
<gene>
    <name evidence="7" type="primary">pucI</name>
    <name evidence="7" type="ORF">SNAT2548_LOCUS15186</name>
</gene>
<evidence type="ECO:0000256" key="4">
    <source>
        <dbReference type="ARBA" id="ARBA00022989"/>
    </source>
</evidence>
<keyword evidence="3 6" id="KW-0812">Transmembrane</keyword>
<feature type="transmembrane region" description="Helical" evidence="6">
    <location>
        <begin position="327"/>
        <end position="345"/>
    </location>
</feature>
<dbReference type="Pfam" id="PF02133">
    <property type="entry name" value="Transp_cyt_pur"/>
    <property type="match status" value="1"/>
</dbReference>
<protein>
    <submittedName>
        <fullName evidence="7">PucI protein</fullName>
    </submittedName>
</protein>
<keyword evidence="5 6" id="KW-0472">Membrane</keyword>
<sequence>MLQCIGPTAQKMPLRKDQSCGVTCDVCGAEMKVGDLLPMRAYKPGASHLHKFVAYLSTECARKLLGKQTTTSKLLQKLRAIARHTQVMDLIPPGEADAAIRLPNGSISFADVELALQKTKWKNNHGPVNYEDDDVQFVLFNLSRFMELNMGDVYTSYARGQKKNVGPNMLVGLSNYRGGELWLFDERGDVYVKLPDTLPGAWRQRLFESANLKSGPAGEILVPGIAVDVRRRFVGFDGRWPHAVLPFEGERFSLVFFSRQLCQQFMQKLRRWNFNFPALLEIVPETLAGQAVGAFILAVGLALNAAPGVKYGIPFPVLARSSFGSGGAHFCTLTRGAVAIMWLSFQSWQGALGLYAALVRCVGEEAVHRWGTIDDELDAAKLIIFVVYLLMHAVLIQLGFQKLKRAISWALPSLVIGMGGIAVWAATLSPISEALEAAEEKGVDHIDGSNVVAFLSAVNSSLGSWSTLLLNVCDLSRFSPTQKDQVVGQSVGVPVPFLATLFVGMWVAGATKMAFGTAVWQLPTVFGYWHPVISALGAVVLAVGTLVVNLLANILSPINDIMNLAPKTFTYRGCGFFVLLLSFAVCPWWTFSGKVSFILSFLSGYAMVTGAIAGIFLCDYWILKARILDLQELYSATGVNWRALLSVAVGVAPCFPGFLDAIHAGDEGHASLVSPFWAHLYSGGSCLVSLAVSGTVFYLLNFVWPEGGARGKQESPASPLSSAVTVRVS</sequence>
<dbReference type="PANTHER" id="PTHR30618">
    <property type="entry name" value="NCS1 FAMILY PURINE/PYRIMIDINE TRANSPORTER"/>
    <property type="match status" value="1"/>
</dbReference>
<feature type="transmembrane region" description="Helical" evidence="6">
    <location>
        <begin position="528"/>
        <end position="552"/>
    </location>
</feature>
<evidence type="ECO:0000256" key="1">
    <source>
        <dbReference type="ARBA" id="ARBA00004141"/>
    </source>
</evidence>
<dbReference type="InterPro" id="IPR045225">
    <property type="entry name" value="Uracil/uridine/allantoin_perm"/>
</dbReference>
<comment type="caution">
    <text evidence="7">The sequence shown here is derived from an EMBL/GenBank/DDBJ whole genome shotgun (WGS) entry which is preliminary data.</text>
</comment>
<feature type="transmembrane region" description="Helical" evidence="6">
    <location>
        <begin position="491"/>
        <end position="508"/>
    </location>
</feature>